<comment type="similarity">
    <text evidence="2">Belongs to the MotB family.</text>
</comment>
<keyword evidence="5 8" id="KW-1133">Transmembrane helix</keyword>
<dbReference type="Pfam" id="PF13677">
    <property type="entry name" value="MotB_plug"/>
    <property type="match status" value="1"/>
</dbReference>
<evidence type="ECO:0000256" key="4">
    <source>
        <dbReference type="ARBA" id="ARBA00022692"/>
    </source>
</evidence>
<dbReference type="InterPro" id="IPR050330">
    <property type="entry name" value="Bact_OuterMem_StrucFunc"/>
</dbReference>
<proteinExistence type="inferred from homology"/>
<dbReference type="InterPro" id="IPR036737">
    <property type="entry name" value="OmpA-like_sf"/>
</dbReference>
<dbReference type="EMBL" id="JADKPV010000009">
    <property type="protein sequence ID" value="MBF4502186.1"/>
    <property type="molecule type" value="Genomic_DNA"/>
</dbReference>
<comment type="caution">
    <text evidence="10">The sequence shown here is derived from an EMBL/GenBank/DDBJ whole genome shotgun (WGS) entry which is preliminary data.</text>
</comment>
<evidence type="ECO:0000256" key="5">
    <source>
        <dbReference type="ARBA" id="ARBA00022989"/>
    </source>
</evidence>
<feature type="transmembrane region" description="Helical" evidence="8">
    <location>
        <begin position="21"/>
        <end position="42"/>
    </location>
</feature>
<keyword evidence="10" id="KW-0969">Cilium</keyword>
<dbReference type="RefSeq" id="WP_194563672.1">
    <property type="nucleotide sequence ID" value="NZ_JADKPV010000009.1"/>
</dbReference>
<dbReference type="CDD" id="cd07185">
    <property type="entry name" value="OmpA_C-like"/>
    <property type="match status" value="1"/>
</dbReference>
<evidence type="ECO:0000256" key="1">
    <source>
        <dbReference type="ARBA" id="ARBA00004162"/>
    </source>
</evidence>
<dbReference type="PROSITE" id="PS51123">
    <property type="entry name" value="OMPA_2"/>
    <property type="match status" value="1"/>
</dbReference>
<evidence type="ECO:0000259" key="9">
    <source>
        <dbReference type="PROSITE" id="PS51123"/>
    </source>
</evidence>
<evidence type="ECO:0000313" key="11">
    <source>
        <dbReference type="Proteomes" id="UP000622653"/>
    </source>
</evidence>
<dbReference type="AlphaFoldDB" id="A0A8J7G8M3"/>
<keyword evidence="3" id="KW-1003">Cell membrane</keyword>
<keyword evidence="11" id="KW-1185">Reference proteome</keyword>
<dbReference type="Gene3D" id="3.30.1330.60">
    <property type="entry name" value="OmpA-like domain"/>
    <property type="match status" value="1"/>
</dbReference>
<organism evidence="10 11">
    <name type="scientific">Savagea serpentis</name>
    <dbReference type="NCBI Taxonomy" id="2785297"/>
    <lineage>
        <taxon>Bacteria</taxon>
        <taxon>Bacillati</taxon>
        <taxon>Bacillota</taxon>
        <taxon>Bacilli</taxon>
        <taxon>Bacillales</taxon>
        <taxon>Caryophanaceae</taxon>
        <taxon>Savagea</taxon>
    </lineage>
</organism>
<accession>A0A8J7G8M3</accession>
<dbReference type="PANTHER" id="PTHR30329">
    <property type="entry name" value="STATOR ELEMENT OF FLAGELLAR MOTOR COMPLEX"/>
    <property type="match status" value="1"/>
</dbReference>
<keyword evidence="10" id="KW-0282">Flagellum</keyword>
<dbReference type="GO" id="GO:0005886">
    <property type="term" value="C:plasma membrane"/>
    <property type="evidence" value="ECO:0007669"/>
    <property type="project" value="UniProtKB-SubCell"/>
</dbReference>
<dbReference type="Proteomes" id="UP000622653">
    <property type="component" value="Unassembled WGS sequence"/>
</dbReference>
<protein>
    <submittedName>
        <fullName evidence="10">Flagellar motor protein MotB</fullName>
    </submittedName>
</protein>
<evidence type="ECO:0000313" key="10">
    <source>
        <dbReference type="EMBL" id="MBF4502186.1"/>
    </source>
</evidence>
<keyword evidence="6 7" id="KW-0472">Membrane</keyword>
<name>A0A8J7G8M3_9BACL</name>
<evidence type="ECO:0000256" key="7">
    <source>
        <dbReference type="PROSITE-ProRule" id="PRU00473"/>
    </source>
</evidence>
<dbReference type="NCBIfam" id="NF005831">
    <property type="entry name" value="PRK07734.1"/>
    <property type="match status" value="1"/>
</dbReference>
<keyword evidence="10" id="KW-0966">Cell projection</keyword>
<evidence type="ECO:0000256" key="6">
    <source>
        <dbReference type="ARBA" id="ARBA00023136"/>
    </source>
</evidence>
<evidence type="ECO:0000256" key="2">
    <source>
        <dbReference type="ARBA" id="ARBA00008914"/>
    </source>
</evidence>
<keyword evidence="4 8" id="KW-0812">Transmembrane</keyword>
<gene>
    <name evidence="10" type="primary">motB</name>
    <name evidence="10" type="ORF">IRY55_12525</name>
</gene>
<reference evidence="10" key="1">
    <citation type="submission" date="2020-11" db="EMBL/GenBank/DDBJ databases">
        <title>Multidrug resistant novel bacterium Savagea serpentis sp. nov., isolated from the scats of a vine snake (Ahaetulla nasuta).</title>
        <authorList>
            <person name="Venkata Ramana V."/>
            <person name="Vikas Patil S."/>
            <person name="Yogita Lugani V."/>
        </authorList>
    </citation>
    <scope>NUCLEOTIDE SEQUENCE</scope>
    <source>
        <strain evidence="10">SN6</strain>
    </source>
</reference>
<sequence>MAKERRKKKQEEGSDESWLLPYADLLTLLLALFIVLFASSSIDQERMQRLSSVFNDIFDGNSGIMQNNSPTEVPRPGDSNQELEDASYLEDQRSLGEIQDKLDEYIALNELEGQFETHLTDEGLLITIRDSILFEMGKAEVSAEYLPLVEEVAELLIFDRPRQVIITGHTDNIPIHTAEYASNWELSMMRALNFLRALVAHKDMDPSFFSAKGYGEYQPIASNDTAEGRSKNRRVEVLIQPLIMKDGTSLPLP</sequence>
<evidence type="ECO:0000256" key="8">
    <source>
        <dbReference type="SAM" id="Phobius"/>
    </source>
</evidence>
<dbReference type="InterPro" id="IPR025713">
    <property type="entry name" value="MotB-like_N_dom"/>
</dbReference>
<comment type="subcellular location">
    <subcellularLocation>
        <location evidence="1">Cell membrane</location>
        <topology evidence="1">Single-pass membrane protein</topology>
    </subcellularLocation>
</comment>
<evidence type="ECO:0000256" key="3">
    <source>
        <dbReference type="ARBA" id="ARBA00022475"/>
    </source>
</evidence>
<dbReference type="Pfam" id="PF00691">
    <property type="entry name" value="OmpA"/>
    <property type="match status" value="1"/>
</dbReference>
<dbReference type="InterPro" id="IPR006665">
    <property type="entry name" value="OmpA-like"/>
</dbReference>
<dbReference type="SUPFAM" id="SSF103088">
    <property type="entry name" value="OmpA-like"/>
    <property type="match status" value="1"/>
</dbReference>
<dbReference type="PANTHER" id="PTHR30329:SF21">
    <property type="entry name" value="LIPOPROTEIN YIAD-RELATED"/>
    <property type="match status" value="1"/>
</dbReference>
<feature type="domain" description="OmpA-like" evidence="9">
    <location>
        <begin position="121"/>
        <end position="243"/>
    </location>
</feature>